<feature type="region of interest" description="Disordered" evidence="1">
    <location>
        <begin position="98"/>
        <end position="131"/>
    </location>
</feature>
<reference evidence="4" key="1">
    <citation type="submission" date="2016-06" db="UniProtKB">
        <authorList>
            <consortium name="WormBaseParasite"/>
        </authorList>
    </citation>
    <scope>IDENTIFICATION</scope>
</reference>
<feature type="compositionally biased region" description="Basic and acidic residues" evidence="1">
    <location>
        <begin position="110"/>
        <end position="131"/>
    </location>
</feature>
<sequence>MIPIKHNNAITTKNIRATQLVLTLYFEGGGGNISCDVSILSDEHWRRKSVHRRRSSSTSVSGRPSARPVVERFSTTIVSKVSPCYSLLPTDEVRLPRFRQSLSPSRQRPRRVETRQDETTTIERKESLHSS</sequence>
<evidence type="ECO:0000313" key="4">
    <source>
        <dbReference type="WBParaSite" id="SBAD_0000936501-mRNA-1"/>
    </source>
</evidence>
<organism evidence="4">
    <name type="scientific">Soboliphyme baturini</name>
    <dbReference type="NCBI Taxonomy" id="241478"/>
    <lineage>
        <taxon>Eukaryota</taxon>
        <taxon>Metazoa</taxon>
        <taxon>Ecdysozoa</taxon>
        <taxon>Nematoda</taxon>
        <taxon>Enoplea</taxon>
        <taxon>Dorylaimia</taxon>
        <taxon>Dioctophymatida</taxon>
        <taxon>Dioctophymatoidea</taxon>
        <taxon>Soboliphymatidae</taxon>
        <taxon>Soboliphyme</taxon>
    </lineage>
</organism>
<evidence type="ECO:0000313" key="2">
    <source>
        <dbReference type="EMBL" id="VDP20767.1"/>
    </source>
</evidence>
<accession>A0A183IZJ1</accession>
<feature type="compositionally biased region" description="Low complexity" evidence="1">
    <location>
        <begin position="56"/>
        <end position="67"/>
    </location>
</feature>
<protein>
    <submittedName>
        <fullName evidence="2 4">Uncharacterized protein</fullName>
    </submittedName>
</protein>
<dbReference type="Proteomes" id="UP000270296">
    <property type="component" value="Unassembled WGS sequence"/>
</dbReference>
<proteinExistence type="predicted"/>
<reference evidence="2 3" key="2">
    <citation type="submission" date="2018-11" db="EMBL/GenBank/DDBJ databases">
        <authorList>
            <consortium name="Pathogen Informatics"/>
        </authorList>
    </citation>
    <scope>NUCLEOTIDE SEQUENCE [LARGE SCALE GENOMIC DNA]</scope>
</reference>
<dbReference type="AlphaFoldDB" id="A0A183IZJ1"/>
<gene>
    <name evidence="2" type="ORF">SBAD_LOCUS9039</name>
</gene>
<evidence type="ECO:0000256" key="1">
    <source>
        <dbReference type="SAM" id="MobiDB-lite"/>
    </source>
</evidence>
<keyword evidence="3" id="KW-1185">Reference proteome</keyword>
<name>A0A183IZJ1_9BILA</name>
<dbReference type="WBParaSite" id="SBAD_0000936501-mRNA-1">
    <property type="protein sequence ID" value="SBAD_0000936501-mRNA-1"/>
    <property type="gene ID" value="SBAD_0000936501"/>
</dbReference>
<feature type="region of interest" description="Disordered" evidence="1">
    <location>
        <begin position="47"/>
        <end position="69"/>
    </location>
</feature>
<dbReference type="EMBL" id="UZAM01012233">
    <property type="protein sequence ID" value="VDP20767.1"/>
    <property type="molecule type" value="Genomic_DNA"/>
</dbReference>
<evidence type="ECO:0000313" key="3">
    <source>
        <dbReference type="Proteomes" id="UP000270296"/>
    </source>
</evidence>